<dbReference type="SUPFAM" id="SSF51905">
    <property type="entry name" value="FAD/NAD(P)-binding domain"/>
    <property type="match status" value="1"/>
</dbReference>
<keyword evidence="4 8" id="KW-0560">Oxidoreductase</keyword>
<organism evidence="8 9">
    <name type="scientific">Marinomonas sargassi</name>
    <dbReference type="NCBI Taxonomy" id="2984494"/>
    <lineage>
        <taxon>Bacteria</taxon>
        <taxon>Pseudomonadati</taxon>
        <taxon>Pseudomonadota</taxon>
        <taxon>Gammaproteobacteria</taxon>
        <taxon>Oceanospirillales</taxon>
        <taxon>Oceanospirillaceae</taxon>
        <taxon>Marinomonas</taxon>
    </lineage>
</organism>
<dbReference type="PANTHER" id="PTHR43104">
    <property type="entry name" value="L-2-HYDROXYGLUTARATE DEHYDROGENASE, MITOCHONDRIAL"/>
    <property type="match status" value="1"/>
</dbReference>
<dbReference type="Gene3D" id="3.30.9.10">
    <property type="entry name" value="D-Amino Acid Oxidase, subunit A, domain 2"/>
    <property type="match status" value="1"/>
</dbReference>
<keyword evidence="2" id="KW-0285">Flavoprotein</keyword>
<evidence type="ECO:0000256" key="5">
    <source>
        <dbReference type="ARBA" id="ARBA00037941"/>
    </source>
</evidence>
<comment type="similarity">
    <text evidence="5">Belongs to the L2HGDH family.</text>
</comment>
<keyword evidence="6" id="KW-0175">Coiled coil</keyword>
<dbReference type="InterPro" id="IPR006076">
    <property type="entry name" value="FAD-dep_OxRdtase"/>
</dbReference>
<keyword evidence="3" id="KW-0274">FAD</keyword>
<evidence type="ECO:0000313" key="9">
    <source>
        <dbReference type="Proteomes" id="UP001209713"/>
    </source>
</evidence>
<protein>
    <submittedName>
        <fullName evidence="8">L-2-hydroxyglutarate oxidase</fullName>
        <ecNumber evidence="8">1.1.3.-</ecNumber>
    </submittedName>
</protein>
<evidence type="ECO:0000256" key="3">
    <source>
        <dbReference type="ARBA" id="ARBA00022827"/>
    </source>
</evidence>
<evidence type="ECO:0000256" key="4">
    <source>
        <dbReference type="ARBA" id="ARBA00023002"/>
    </source>
</evidence>
<sequence length="400" mass="44978">MSAYDIAIIGAGIVGLSTAWQLAQSYPDKRIVLIEKEANVGLHQTGHNSGVIHAGVYYAPGSLKADFCKRGAAATKAFCQQHQIPFDECGKLLVATSEEEVVRMEALYQRCQENELEVHKLSQRELNQREPNVKGLGALYVPSTGIVNYRSICQKLAELFLQQGGVIRFESEVIGLEEDKNEVTIFLNDTQITCSHLVSCSGLMADRLTKMLNIPTDFQIIPFRGEYYQLPEKHNQLVKHLIYPIPNPDLPFLGVHLTRMIDGSVTVGPNAVQGWKREGYGPINFSFKDTYEMIRFIGFWKLLKQYWRVGLTETKNSWYKPGYLDQVKKYCDMVSLEDLQPYPTGVRAQAVMKDGSLVHDFLFAESQRTLHVCNAPSPAATSAFPIGEYIIEKLSAKFKS</sequence>
<dbReference type="InterPro" id="IPR036188">
    <property type="entry name" value="FAD/NAD-bd_sf"/>
</dbReference>
<dbReference type="NCBIfam" id="NF008726">
    <property type="entry name" value="PRK11728.1"/>
    <property type="match status" value="1"/>
</dbReference>
<dbReference type="Pfam" id="PF01266">
    <property type="entry name" value="DAO"/>
    <property type="match status" value="1"/>
</dbReference>
<dbReference type="EMBL" id="JAOVZB010000002">
    <property type="protein sequence ID" value="MCV2402295.1"/>
    <property type="molecule type" value="Genomic_DNA"/>
</dbReference>
<dbReference type="GO" id="GO:0016491">
    <property type="term" value="F:oxidoreductase activity"/>
    <property type="evidence" value="ECO:0007669"/>
    <property type="project" value="UniProtKB-KW"/>
</dbReference>
<evidence type="ECO:0000259" key="7">
    <source>
        <dbReference type="Pfam" id="PF01266"/>
    </source>
</evidence>
<comment type="cofactor">
    <cofactor evidence="1">
        <name>FAD</name>
        <dbReference type="ChEBI" id="CHEBI:57692"/>
    </cofactor>
</comment>
<comment type="caution">
    <text evidence="8">The sequence shown here is derived from an EMBL/GenBank/DDBJ whole genome shotgun (WGS) entry which is preliminary data.</text>
</comment>
<dbReference type="RefSeq" id="WP_263529675.1">
    <property type="nucleotide sequence ID" value="NZ_JAOVZB010000002.1"/>
</dbReference>
<dbReference type="PANTHER" id="PTHR43104:SF2">
    <property type="entry name" value="L-2-HYDROXYGLUTARATE DEHYDROGENASE, MITOCHONDRIAL"/>
    <property type="match status" value="1"/>
</dbReference>
<feature type="coiled-coil region" evidence="6">
    <location>
        <begin position="94"/>
        <end position="124"/>
    </location>
</feature>
<gene>
    <name evidence="8" type="primary">lhgO</name>
    <name evidence="8" type="ORF">OFY17_05270</name>
</gene>
<dbReference type="Proteomes" id="UP001209713">
    <property type="component" value="Unassembled WGS sequence"/>
</dbReference>
<accession>A0ABT2YQX5</accession>
<evidence type="ECO:0000313" key="8">
    <source>
        <dbReference type="EMBL" id="MCV2402295.1"/>
    </source>
</evidence>
<evidence type="ECO:0000256" key="2">
    <source>
        <dbReference type="ARBA" id="ARBA00022630"/>
    </source>
</evidence>
<dbReference type="EC" id="1.1.3.-" evidence="8"/>
<reference evidence="8 9" key="1">
    <citation type="submission" date="2022-10" db="EMBL/GenBank/DDBJ databases">
        <title>Marinomonas transparenta sp. nov. and Marinomonas sargassi sp. nov., isolated from marine alga (Sargassum natans (L.) Gaillon).</title>
        <authorList>
            <person name="Wang Y."/>
        </authorList>
    </citation>
    <scope>NUCLEOTIDE SEQUENCE [LARGE SCALE GENOMIC DNA]</scope>
    <source>
        <strain evidence="8 9">C2222</strain>
    </source>
</reference>
<proteinExistence type="inferred from homology"/>
<evidence type="ECO:0000256" key="6">
    <source>
        <dbReference type="SAM" id="Coils"/>
    </source>
</evidence>
<feature type="domain" description="FAD dependent oxidoreductase" evidence="7">
    <location>
        <begin position="5"/>
        <end position="392"/>
    </location>
</feature>
<evidence type="ECO:0000256" key="1">
    <source>
        <dbReference type="ARBA" id="ARBA00001974"/>
    </source>
</evidence>
<keyword evidence="9" id="KW-1185">Reference proteome</keyword>
<dbReference type="Gene3D" id="3.50.50.60">
    <property type="entry name" value="FAD/NAD(P)-binding domain"/>
    <property type="match status" value="1"/>
</dbReference>
<name>A0ABT2YQX5_9GAMM</name>